<proteinExistence type="inferred from homology"/>
<evidence type="ECO:0000256" key="3">
    <source>
        <dbReference type="PROSITE-ProRule" id="PRU00191"/>
    </source>
</evidence>
<dbReference type="PROSITE" id="PS50200">
    <property type="entry name" value="RA"/>
    <property type="match status" value="1"/>
</dbReference>
<dbReference type="Gene3D" id="3.30.505.10">
    <property type="entry name" value="SH2 domain"/>
    <property type="match status" value="1"/>
</dbReference>
<dbReference type="SMART" id="SM00314">
    <property type="entry name" value="RA"/>
    <property type="match status" value="1"/>
</dbReference>
<dbReference type="GO" id="GO:0005096">
    <property type="term" value="F:GTPase activator activity"/>
    <property type="evidence" value="ECO:0007669"/>
    <property type="project" value="UniProtKB-KW"/>
</dbReference>
<sequence length="802" mass="89579">MEASVLEDCIVSSTTEPVYDYPYQKSAHSPTPRGSPTTVTITDRLLLTQTVWFHPTVNSATALHILQREPPGTFLVRKSNTQQQMALCVRLSDDHGQSFIHQTFINESSSGFSLEQSTLTFPDLIRLVSFYSSERDVLPHTLRLPAAIEKVTSRKQLEAISHLGLEFWSSSLNARDPATTSGGSSLSSTPPLTPTPTDLPDSVTPSILPALKTRSPHEVSSGGKEGALFFLNPLFKTKEPGAIKRSHFQKSIKVRVSTENSGSLSPPLDPPPPVPSQEVVEEEEEVVTVVTSQGADSDHRNDATEGQEYIKPRSSLRQRLKKSFSKGSIELGLKKPPVRSIDLSDYNVPLSVMKSTESKEMSEPHLNGSTVLEEQDSASVSSAEEGTSEDGGKFSPQLTRRKKKRSGRSSFRAVSGAFLSLLSPERKILMFIEEMGRDVNTEFGKELQGFLKRLEENKVVDEKEKGTEVKEESHKYVLKEVREFMDKMKNVLKTSSGLELEMLSSEDEDRIIEKSLHRLILKPLKYHLVNEFQKGLEESGELERLGKNMQAVKRGGPSLLGVSLGSPAAHDLEKIRQKLLRMQEKYSPYDKVRQLLQACRGVYRSIDSQQDDACGADEFLPALCYVLALCDMPQLLTHTYYTAELLPQNALMGEGGYYLTSLSAALSVLSLLHTHPQDTGLSLREWHRRRQGLPSLNDLQNFLRVAHQDPINGCTTKTILLRPFQTVADLKHLCALKFKPLFPDEYAIVLHSGEDQQILTPECRPQEIKGKLKEAGSNFYFCYQRMEKGGGYRRDEAVTMMN</sequence>
<reference evidence="8" key="1">
    <citation type="submission" date="2022-03" db="EMBL/GenBank/DDBJ databases">
        <authorList>
            <person name="Alioto T."/>
            <person name="Alioto T."/>
            <person name="Gomez Garrido J."/>
        </authorList>
    </citation>
    <scope>NUCLEOTIDE SEQUENCE</scope>
</reference>
<feature type="compositionally biased region" description="Polar residues" evidence="4">
    <location>
        <begin position="367"/>
        <end position="385"/>
    </location>
</feature>
<keyword evidence="2" id="KW-0343">GTPase activation</keyword>
<feature type="domain" description="SH2" evidence="5">
    <location>
        <begin position="52"/>
        <end position="146"/>
    </location>
</feature>
<feature type="region of interest" description="Disordered" evidence="4">
    <location>
        <begin position="254"/>
        <end position="276"/>
    </location>
</feature>
<evidence type="ECO:0000313" key="9">
    <source>
        <dbReference type="Proteomes" id="UP001295444"/>
    </source>
</evidence>
<evidence type="ECO:0000259" key="7">
    <source>
        <dbReference type="PROSITE" id="PS51205"/>
    </source>
</evidence>
<dbReference type="Gene3D" id="1.20.1050.80">
    <property type="entry name" value="VPS9 domain"/>
    <property type="match status" value="1"/>
</dbReference>
<dbReference type="GO" id="GO:0016192">
    <property type="term" value="P:vesicle-mediated transport"/>
    <property type="evidence" value="ECO:0007669"/>
    <property type="project" value="InterPro"/>
</dbReference>
<dbReference type="SUPFAM" id="SSF109993">
    <property type="entry name" value="VPS9 domain"/>
    <property type="match status" value="1"/>
</dbReference>
<comment type="similarity">
    <text evidence="1">Belongs to the RIN (Ras interaction/interference) family.</text>
</comment>
<feature type="region of interest" description="Disordered" evidence="4">
    <location>
        <begin position="291"/>
        <end position="318"/>
    </location>
</feature>
<dbReference type="Proteomes" id="UP001295444">
    <property type="component" value="Chromosome 12"/>
</dbReference>
<dbReference type="PROSITE" id="PS51205">
    <property type="entry name" value="VPS9"/>
    <property type="match status" value="1"/>
</dbReference>
<dbReference type="EMBL" id="OW240923">
    <property type="protein sequence ID" value="CAH2325003.1"/>
    <property type="molecule type" value="Genomic_DNA"/>
</dbReference>
<dbReference type="PANTHER" id="PTHR23101:SF62">
    <property type="entry name" value="RAS AND RAB INTERACTOR 1"/>
    <property type="match status" value="1"/>
</dbReference>
<name>A0AAD1WR24_PELCU</name>
<feature type="compositionally biased region" description="Low complexity" evidence="4">
    <location>
        <begin position="177"/>
        <end position="203"/>
    </location>
</feature>
<evidence type="ECO:0000256" key="2">
    <source>
        <dbReference type="ARBA" id="ARBA00022468"/>
    </source>
</evidence>
<dbReference type="InterPro" id="IPR000980">
    <property type="entry name" value="SH2"/>
</dbReference>
<dbReference type="Pfam" id="PF02204">
    <property type="entry name" value="VPS9"/>
    <property type="match status" value="1"/>
</dbReference>
<dbReference type="SMART" id="SM00167">
    <property type="entry name" value="VPS9"/>
    <property type="match status" value="1"/>
</dbReference>
<dbReference type="AlphaFoldDB" id="A0AAD1WR24"/>
<dbReference type="SUPFAM" id="SSF55550">
    <property type="entry name" value="SH2 domain"/>
    <property type="match status" value="1"/>
</dbReference>
<dbReference type="InterPro" id="IPR000159">
    <property type="entry name" value="RA_dom"/>
</dbReference>
<evidence type="ECO:0000259" key="6">
    <source>
        <dbReference type="PROSITE" id="PS50200"/>
    </source>
</evidence>
<evidence type="ECO:0000259" key="5">
    <source>
        <dbReference type="PROSITE" id="PS50001"/>
    </source>
</evidence>
<dbReference type="GO" id="GO:0005829">
    <property type="term" value="C:cytosol"/>
    <property type="evidence" value="ECO:0007669"/>
    <property type="project" value="TreeGrafter"/>
</dbReference>
<dbReference type="InterPro" id="IPR003123">
    <property type="entry name" value="VPS9"/>
</dbReference>
<feature type="compositionally biased region" description="Basic and acidic residues" evidence="4">
    <location>
        <begin position="296"/>
        <end position="311"/>
    </location>
</feature>
<keyword evidence="3" id="KW-0727">SH2 domain</keyword>
<evidence type="ECO:0000256" key="4">
    <source>
        <dbReference type="SAM" id="MobiDB-lite"/>
    </source>
</evidence>
<dbReference type="Pfam" id="PF00788">
    <property type="entry name" value="RA"/>
    <property type="match status" value="1"/>
</dbReference>
<gene>
    <name evidence="8" type="ORF">PECUL_23A011881</name>
</gene>
<dbReference type="PROSITE" id="PS50001">
    <property type="entry name" value="SH2"/>
    <property type="match status" value="1"/>
</dbReference>
<dbReference type="InterPro" id="IPR045046">
    <property type="entry name" value="Vps9-like"/>
</dbReference>
<dbReference type="GO" id="GO:0031267">
    <property type="term" value="F:small GTPase binding"/>
    <property type="evidence" value="ECO:0007669"/>
    <property type="project" value="TreeGrafter"/>
</dbReference>
<dbReference type="Pfam" id="PF00017">
    <property type="entry name" value="SH2"/>
    <property type="match status" value="1"/>
</dbReference>
<evidence type="ECO:0000256" key="1">
    <source>
        <dbReference type="ARBA" id="ARBA00006919"/>
    </source>
</evidence>
<dbReference type="GO" id="GO:0030139">
    <property type="term" value="C:endocytic vesicle"/>
    <property type="evidence" value="ECO:0007669"/>
    <property type="project" value="TreeGrafter"/>
</dbReference>
<accession>A0AAD1WR24</accession>
<feature type="region of interest" description="Disordered" evidence="4">
    <location>
        <begin position="355"/>
        <end position="407"/>
    </location>
</feature>
<feature type="domain" description="Ras-associating" evidence="6">
    <location>
        <begin position="699"/>
        <end position="788"/>
    </location>
</feature>
<dbReference type="GO" id="GO:0005085">
    <property type="term" value="F:guanyl-nucleotide exchange factor activity"/>
    <property type="evidence" value="ECO:0007669"/>
    <property type="project" value="InterPro"/>
</dbReference>
<dbReference type="PANTHER" id="PTHR23101">
    <property type="entry name" value="RAB GDP/GTP EXCHANGE FACTOR"/>
    <property type="match status" value="1"/>
</dbReference>
<dbReference type="GO" id="GO:0007165">
    <property type="term" value="P:signal transduction"/>
    <property type="evidence" value="ECO:0007669"/>
    <property type="project" value="InterPro"/>
</dbReference>
<dbReference type="InterPro" id="IPR036860">
    <property type="entry name" value="SH2_dom_sf"/>
</dbReference>
<dbReference type="Pfam" id="PF23268">
    <property type="entry name" value="RIN1"/>
    <property type="match status" value="1"/>
</dbReference>
<dbReference type="SMART" id="SM00252">
    <property type="entry name" value="SH2"/>
    <property type="match status" value="1"/>
</dbReference>
<feature type="non-terminal residue" evidence="8">
    <location>
        <position position="802"/>
    </location>
</feature>
<keyword evidence="9" id="KW-1185">Reference proteome</keyword>
<protein>
    <submittedName>
        <fullName evidence="8">Ras and Rab interactor 1</fullName>
    </submittedName>
</protein>
<organism evidence="8 9">
    <name type="scientific">Pelobates cultripes</name>
    <name type="common">Western spadefoot toad</name>
    <dbReference type="NCBI Taxonomy" id="61616"/>
    <lineage>
        <taxon>Eukaryota</taxon>
        <taxon>Metazoa</taxon>
        <taxon>Chordata</taxon>
        <taxon>Craniata</taxon>
        <taxon>Vertebrata</taxon>
        <taxon>Euteleostomi</taxon>
        <taxon>Amphibia</taxon>
        <taxon>Batrachia</taxon>
        <taxon>Anura</taxon>
        <taxon>Pelobatoidea</taxon>
        <taxon>Pelobatidae</taxon>
        <taxon>Pelobates</taxon>
    </lineage>
</organism>
<dbReference type="InterPro" id="IPR037191">
    <property type="entry name" value="VPS9_dom_sf"/>
</dbReference>
<evidence type="ECO:0000313" key="8">
    <source>
        <dbReference type="EMBL" id="CAH2325003.1"/>
    </source>
</evidence>
<feature type="domain" description="VPS9" evidence="7">
    <location>
        <begin position="539"/>
        <end position="678"/>
    </location>
</feature>
<feature type="region of interest" description="Disordered" evidence="4">
    <location>
        <begin position="176"/>
        <end position="203"/>
    </location>
</feature>